<evidence type="ECO:0000313" key="3">
    <source>
        <dbReference type="Proteomes" id="UP000257109"/>
    </source>
</evidence>
<evidence type="ECO:0000256" key="1">
    <source>
        <dbReference type="SAM" id="Phobius"/>
    </source>
</evidence>
<dbReference type="AlphaFoldDB" id="A0A371HC59"/>
<keyword evidence="1" id="KW-0472">Membrane</keyword>
<feature type="transmembrane region" description="Helical" evidence="1">
    <location>
        <begin position="25"/>
        <end position="47"/>
    </location>
</feature>
<gene>
    <name evidence="2" type="ORF">CR513_16449</name>
</gene>
<keyword evidence="3" id="KW-1185">Reference proteome</keyword>
<keyword evidence="1" id="KW-1133">Transmembrane helix</keyword>
<keyword evidence="1" id="KW-0812">Transmembrane</keyword>
<proteinExistence type="predicted"/>
<organism evidence="2 3">
    <name type="scientific">Mucuna pruriens</name>
    <name type="common">Velvet bean</name>
    <name type="synonym">Dolichos pruriens</name>
    <dbReference type="NCBI Taxonomy" id="157652"/>
    <lineage>
        <taxon>Eukaryota</taxon>
        <taxon>Viridiplantae</taxon>
        <taxon>Streptophyta</taxon>
        <taxon>Embryophyta</taxon>
        <taxon>Tracheophyta</taxon>
        <taxon>Spermatophyta</taxon>
        <taxon>Magnoliopsida</taxon>
        <taxon>eudicotyledons</taxon>
        <taxon>Gunneridae</taxon>
        <taxon>Pentapetalae</taxon>
        <taxon>rosids</taxon>
        <taxon>fabids</taxon>
        <taxon>Fabales</taxon>
        <taxon>Fabaceae</taxon>
        <taxon>Papilionoideae</taxon>
        <taxon>50 kb inversion clade</taxon>
        <taxon>NPAAA clade</taxon>
        <taxon>indigoferoid/millettioid clade</taxon>
        <taxon>Phaseoleae</taxon>
        <taxon>Mucuna</taxon>
    </lineage>
</organism>
<feature type="non-terminal residue" evidence="2">
    <location>
        <position position="1"/>
    </location>
</feature>
<reference evidence="2" key="1">
    <citation type="submission" date="2018-05" db="EMBL/GenBank/DDBJ databases">
        <title>Draft genome of Mucuna pruriens seed.</title>
        <authorList>
            <person name="Nnadi N.E."/>
            <person name="Vos R."/>
            <person name="Hasami M.H."/>
            <person name="Devisetty U.K."/>
            <person name="Aguiy J.C."/>
        </authorList>
    </citation>
    <scope>NUCLEOTIDE SEQUENCE [LARGE SCALE GENOMIC DNA]</scope>
    <source>
        <strain evidence="2">JCA_2017</strain>
    </source>
</reference>
<name>A0A371HC59_MUCPR</name>
<sequence>MRTWEIIGNIAGNLYKTCKRDQNELTFIFSFTAILTCVSEEIICYLMRKMSTNKLKLARHLRPLTPMQHSRLDKEKYESNK</sequence>
<evidence type="ECO:0000313" key="2">
    <source>
        <dbReference type="EMBL" id="RDY00376.1"/>
    </source>
</evidence>
<accession>A0A371HC59</accession>
<protein>
    <submittedName>
        <fullName evidence="2">Uncharacterized protein</fullName>
    </submittedName>
</protein>
<comment type="caution">
    <text evidence="2">The sequence shown here is derived from an EMBL/GenBank/DDBJ whole genome shotgun (WGS) entry which is preliminary data.</text>
</comment>
<dbReference type="Proteomes" id="UP000257109">
    <property type="component" value="Unassembled WGS sequence"/>
</dbReference>
<dbReference type="EMBL" id="QJKJ01003011">
    <property type="protein sequence ID" value="RDY00376.1"/>
    <property type="molecule type" value="Genomic_DNA"/>
</dbReference>